<proteinExistence type="predicted"/>
<reference evidence="2" key="1">
    <citation type="journal article" date="2023" name="Nat. Plants">
        <title>Single-cell RNA sequencing provides a high-resolution roadmap for understanding the multicellular compartmentation of specialized metabolism.</title>
        <authorList>
            <person name="Sun S."/>
            <person name="Shen X."/>
            <person name="Li Y."/>
            <person name="Li Y."/>
            <person name="Wang S."/>
            <person name="Li R."/>
            <person name="Zhang H."/>
            <person name="Shen G."/>
            <person name="Guo B."/>
            <person name="Wei J."/>
            <person name="Xu J."/>
            <person name="St-Pierre B."/>
            <person name="Chen S."/>
            <person name="Sun C."/>
        </authorList>
    </citation>
    <scope>NUCLEOTIDE SEQUENCE [LARGE SCALE GENOMIC DNA]</scope>
</reference>
<keyword evidence="2" id="KW-1185">Reference proteome</keyword>
<protein>
    <submittedName>
        <fullName evidence="1">Uncharacterized protein</fullName>
    </submittedName>
</protein>
<dbReference type="Proteomes" id="UP001060085">
    <property type="component" value="Linkage Group LG03"/>
</dbReference>
<organism evidence="1 2">
    <name type="scientific">Catharanthus roseus</name>
    <name type="common">Madagascar periwinkle</name>
    <name type="synonym">Vinca rosea</name>
    <dbReference type="NCBI Taxonomy" id="4058"/>
    <lineage>
        <taxon>Eukaryota</taxon>
        <taxon>Viridiplantae</taxon>
        <taxon>Streptophyta</taxon>
        <taxon>Embryophyta</taxon>
        <taxon>Tracheophyta</taxon>
        <taxon>Spermatophyta</taxon>
        <taxon>Magnoliopsida</taxon>
        <taxon>eudicotyledons</taxon>
        <taxon>Gunneridae</taxon>
        <taxon>Pentapetalae</taxon>
        <taxon>asterids</taxon>
        <taxon>lamiids</taxon>
        <taxon>Gentianales</taxon>
        <taxon>Apocynaceae</taxon>
        <taxon>Rauvolfioideae</taxon>
        <taxon>Vinceae</taxon>
        <taxon>Catharanthinae</taxon>
        <taxon>Catharanthus</taxon>
    </lineage>
</organism>
<gene>
    <name evidence="1" type="ORF">M9H77_14067</name>
</gene>
<evidence type="ECO:0000313" key="1">
    <source>
        <dbReference type="EMBL" id="KAI5673703.1"/>
    </source>
</evidence>
<evidence type="ECO:0000313" key="2">
    <source>
        <dbReference type="Proteomes" id="UP001060085"/>
    </source>
</evidence>
<sequence>MDDGRRILLKGISLTGNTSSSHIGRYLGQVAVQVHVLILVLVEKVGRLVAVGVGAEDIGVGLCINLYKTGRMWLEMVIVVLGLYQISCSGTKNHWVEIRRRMSYDLQYRMHVYEQLFGSVERMTELIMQTNWEEDSAPPKYWMNTPDHLYIIANTFNLCVVFLARSESTTVLPLVSNMDGPSGTIVIGFIEELQHFIQMDALCPHYMCNGNIVEICKGNYRDIIANGNIPGILNPRVSAGEVSVHVIISTGTRWNGQDTSPCLCQTWSGMYGSKQSKYAMNLCHVEKPNNQKHPESCTVSTEPHQLSSYPASSEYPTIYSYSCNRSSETSACRACILRKNV</sequence>
<accession>A0ACC0BM58</accession>
<comment type="caution">
    <text evidence="1">The sequence shown here is derived from an EMBL/GenBank/DDBJ whole genome shotgun (WGS) entry which is preliminary data.</text>
</comment>
<dbReference type="EMBL" id="CM044703">
    <property type="protein sequence ID" value="KAI5673703.1"/>
    <property type="molecule type" value="Genomic_DNA"/>
</dbReference>
<name>A0ACC0BM58_CATRO</name>